<proteinExistence type="inferred from homology"/>
<comment type="similarity">
    <text evidence="3">Belongs to the histone H4 family.</text>
</comment>
<comment type="subunit">
    <text evidence="4">The nucleosome is a histone octamer containing two molecules each of H2A, H2B, H3 and H4 assembled in one H3-H4 heterotetramer and two H2A-H2B heterodimers. The octamer wraps approximately 147 bp of DNA.</text>
</comment>
<evidence type="ECO:0000313" key="12">
    <source>
        <dbReference type="EMBL" id="KAG2974207.1"/>
    </source>
</evidence>
<evidence type="ECO:0000313" key="10">
    <source>
        <dbReference type="EMBL" id="KAG2907229.1"/>
    </source>
</evidence>
<dbReference type="InterPro" id="IPR009072">
    <property type="entry name" value="Histone-fold"/>
</dbReference>
<keyword evidence="6" id="KW-0238">DNA-binding</keyword>
<evidence type="ECO:0000256" key="2">
    <source>
        <dbReference type="ARBA" id="ARBA00004286"/>
    </source>
</evidence>
<dbReference type="Proteomes" id="UP000697107">
    <property type="component" value="Unassembled WGS sequence"/>
</dbReference>
<evidence type="ECO:0000256" key="3">
    <source>
        <dbReference type="ARBA" id="ARBA00006564"/>
    </source>
</evidence>
<evidence type="ECO:0008006" key="14">
    <source>
        <dbReference type="Google" id="ProtNLM"/>
    </source>
</evidence>
<evidence type="ECO:0000256" key="6">
    <source>
        <dbReference type="ARBA" id="ARBA00023125"/>
    </source>
</evidence>
<dbReference type="InterPro" id="IPR001951">
    <property type="entry name" value="Histone_H4"/>
</dbReference>
<evidence type="ECO:0000256" key="5">
    <source>
        <dbReference type="ARBA" id="ARBA00022454"/>
    </source>
</evidence>
<dbReference type="EMBL" id="RCMI01000519">
    <property type="protein sequence ID" value="KAG2907229.1"/>
    <property type="molecule type" value="Genomic_DNA"/>
</dbReference>
<evidence type="ECO:0000313" key="11">
    <source>
        <dbReference type="EMBL" id="KAG2921300.1"/>
    </source>
</evidence>
<dbReference type="GO" id="GO:0030527">
    <property type="term" value="F:structural constituent of chromatin"/>
    <property type="evidence" value="ECO:0007669"/>
    <property type="project" value="InterPro"/>
</dbReference>
<dbReference type="SUPFAM" id="SSF47113">
    <property type="entry name" value="Histone-fold"/>
    <property type="match status" value="1"/>
</dbReference>
<evidence type="ECO:0000256" key="7">
    <source>
        <dbReference type="ARBA" id="ARBA00023242"/>
    </source>
</evidence>
<dbReference type="EMBL" id="RCMG01000522">
    <property type="protein sequence ID" value="KAG2852745.1"/>
    <property type="molecule type" value="Genomic_DNA"/>
</dbReference>
<dbReference type="Proteomes" id="UP000735874">
    <property type="component" value="Unassembled WGS sequence"/>
</dbReference>
<evidence type="ECO:0000256" key="1">
    <source>
        <dbReference type="ARBA" id="ARBA00004123"/>
    </source>
</evidence>
<dbReference type="EMBL" id="RCML01000543">
    <property type="protein sequence ID" value="KAG2974207.1"/>
    <property type="molecule type" value="Genomic_DNA"/>
</dbReference>
<evidence type="ECO:0000313" key="13">
    <source>
        <dbReference type="Proteomes" id="UP000697107"/>
    </source>
</evidence>
<comment type="subcellular location">
    <subcellularLocation>
        <location evidence="2">Chromosome</location>
    </subcellularLocation>
    <subcellularLocation>
        <location evidence="1">Nucleus</location>
    </subcellularLocation>
</comment>
<dbReference type="EMBL" id="RCMK01000571">
    <property type="protein sequence ID" value="KAG2921300.1"/>
    <property type="molecule type" value="Genomic_DNA"/>
</dbReference>
<sequence>MYEETRAVLKVFVSILFQDAVVNSKHVNRKAVTTMDVTHALKFQGRALPELMCAVILNDDANGRHCD</sequence>
<dbReference type="GO" id="GO:0000786">
    <property type="term" value="C:nucleosome"/>
    <property type="evidence" value="ECO:0007669"/>
    <property type="project" value="UniProtKB-KW"/>
</dbReference>
<organism evidence="12 13">
    <name type="scientific">Phytophthora cactorum</name>
    <dbReference type="NCBI Taxonomy" id="29920"/>
    <lineage>
        <taxon>Eukaryota</taxon>
        <taxon>Sar</taxon>
        <taxon>Stramenopiles</taxon>
        <taxon>Oomycota</taxon>
        <taxon>Peronosporomycetes</taxon>
        <taxon>Peronosporales</taxon>
        <taxon>Peronosporaceae</taxon>
        <taxon>Phytophthora</taxon>
    </lineage>
</organism>
<dbReference type="GO" id="GO:0046982">
    <property type="term" value="F:protein heterodimerization activity"/>
    <property type="evidence" value="ECO:0007669"/>
    <property type="project" value="InterPro"/>
</dbReference>
<name>A0A8T1FT10_9STRA</name>
<dbReference type="AlphaFoldDB" id="A0A8T1FT10"/>
<comment type="caution">
    <text evidence="12">The sequence shown here is derived from an EMBL/GenBank/DDBJ whole genome shotgun (WGS) entry which is preliminary data.</text>
</comment>
<dbReference type="GO" id="GO:0003677">
    <property type="term" value="F:DNA binding"/>
    <property type="evidence" value="ECO:0007669"/>
    <property type="project" value="UniProtKB-KW"/>
</dbReference>
<dbReference type="Gene3D" id="1.10.20.10">
    <property type="entry name" value="Histone, subunit A"/>
    <property type="match status" value="1"/>
</dbReference>
<keyword evidence="7" id="KW-0539">Nucleus</keyword>
<keyword evidence="5" id="KW-0158">Chromosome</keyword>
<evidence type="ECO:0000256" key="8">
    <source>
        <dbReference type="ARBA" id="ARBA00023269"/>
    </source>
</evidence>
<dbReference type="Proteomes" id="UP000774804">
    <property type="component" value="Unassembled WGS sequence"/>
</dbReference>
<dbReference type="Proteomes" id="UP000736787">
    <property type="component" value="Unassembled WGS sequence"/>
</dbReference>
<reference evidence="12" key="1">
    <citation type="submission" date="2018-10" db="EMBL/GenBank/DDBJ databases">
        <title>Effector identification in a new, highly contiguous assembly of the strawberry crown rot pathogen Phytophthora cactorum.</title>
        <authorList>
            <person name="Armitage A.D."/>
            <person name="Nellist C.F."/>
            <person name="Bates H."/>
            <person name="Vickerstaff R.J."/>
            <person name="Harrison R.J."/>
        </authorList>
    </citation>
    <scope>NUCLEOTIDE SEQUENCE</scope>
    <source>
        <strain evidence="9">15-7</strain>
        <strain evidence="10">4032</strain>
        <strain evidence="11">4040</strain>
        <strain evidence="12">P415</strain>
    </source>
</reference>
<evidence type="ECO:0000313" key="9">
    <source>
        <dbReference type="EMBL" id="KAG2852745.1"/>
    </source>
</evidence>
<accession>A0A8T1FT10</accession>
<dbReference type="GO" id="GO:0005634">
    <property type="term" value="C:nucleus"/>
    <property type="evidence" value="ECO:0007669"/>
    <property type="project" value="UniProtKB-SubCell"/>
</dbReference>
<protein>
    <recommendedName>
        <fullName evidence="14">Histone-fold</fullName>
    </recommendedName>
</protein>
<dbReference type="PRINTS" id="PR00623">
    <property type="entry name" value="HISTONEH4"/>
</dbReference>
<evidence type="ECO:0000256" key="4">
    <source>
        <dbReference type="ARBA" id="ARBA00011538"/>
    </source>
</evidence>
<keyword evidence="8" id="KW-0544">Nucleosome core</keyword>
<gene>
    <name evidence="9" type="ORF">PC113_g14773</name>
    <name evidence="10" type="ORF">PC115_g14031</name>
    <name evidence="11" type="ORF">PC117_g16286</name>
    <name evidence="12" type="ORF">PC118_g14680</name>
</gene>